<feature type="compositionally biased region" description="Low complexity" evidence="1">
    <location>
        <begin position="165"/>
        <end position="179"/>
    </location>
</feature>
<feature type="region of interest" description="Disordered" evidence="1">
    <location>
        <begin position="26"/>
        <end position="295"/>
    </location>
</feature>
<evidence type="ECO:0000313" key="3">
    <source>
        <dbReference type="Proteomes" id="UP001201163"/>
    </source>
</evidence>
<proteinExistence type="predicted"/>
<feature type="compositionally biased region" description="Low complexity" evidence="1">
    <location>
        <begin position="212"/>
        <end position="230"/>
    </location>
</feature>
<feature type="compositionally biased region" description="Polar residues" evidence="1">
    <location>
        <begin position="79"/>
        <end position="91"/>
    </location>
</feature>
<feature type="compositionally biased region" description="Pro residues" evidence="1">
    <location>
        <begin position="280"/>
        <end position="292"/>
    </location>
</feature>
<sequence>MVPSPRVAPWEEGSAGLSASANRHLSGVAPMVPSPRVLPWNAHARASSPTPAPRNPQSSRVESSRMYDTSSPRPAPVLRQNSMPVVQSNPDSQHHPSRSSSTIPNLHQFAEEPGAVLSPLIGTVSESSESSASASTVVLSRSPPPLFIPPRYGPSPSPRRRRSRAAPSGSSSPSSSSDSSDSDDNHSPRRMYRSPSGSRSQRSTFSRHSGHSGHSGNSGNSGRSSGNYGSAYPGAVPPALQPPHTPQGRSPASSTHTHRSSASSNPLPTPPQERRDPGFSLPPPQQRKPPPGTYYRTLRYGYWNRRGDHLTNDQYVVYAPPDRANPRELGDYPLPTEGYRDHYGNFIKYDATRRELPESLPREGRPPSLPYDRFVTYVYL</sequence>
<dbReference type="EMBL" id="JAKELL010000006">
    <property type="protein sequence ID" value="KAH8998120.1"/>
    <property type="molecule type" value="Genomic_DNA"/>
</dbReference>
<feature type="compositionally biased region" description="Polar residues" evidence="1">
    <location>
        <begin position="55"/>
        <end position="72"/>
    </location>
</feature>
<dbReference type="Proteomes" id="UP001201163">
    <property type="component" value="Unassembled WGS sequence"/>
</dbReference>
<reference evidence="2" key="1">
    <citation type="submission" date="2022-01" db="EMBL/GenBank/DDBJ databases">
        <title>Comparative genomics reveals a dynamic genome evolution in the ectomycorrhizal milk-cap (Lactarius) mushrooms.</title>
        <authorList>
            <consortium name="DOE Joint Genome Institute"/>
            <person name="Lebreton A."/>
            <person name="Tang N."/>
            <person name="Kuo A."/>
            <person name="LaButti K."/>
            <person name="Drula E."/>
            <person name="Barry K."/>
            <person name="Clum A."/>
            <person name="Lipzen A."/>
            <person name="Mousain D."/>
            <person name="Ng V."/>
            <person name="Wang R."/>
            <person name="Wang X."/>
            <person name="Dai Y."/>
            <person name="Henrissat B."/>
            <person name="Grigoriev I.V."/>
            <person name="Guerin-Laguette A."/>
            <person name="Yu F."/>
            <person name="Martin F.M."/>
        </authorList>
    </citation>
    <scope>NUCLEOTIDE SEQUENCE</scope>
    <source>
        <strain evidence="2">QP</strain>
    </source>
</reference>
<feature type="compositionally biased region" description="Low complexity" evidence="1">
    <location>
        <begin position="249"/>
        <end position="264"/>
    </location>
</feature>
<protein>
    <submittedName>
        <fullName evidence="2">Uncharacterized protein</fullName>
    </submittedName>
</protein>
<dbReference type="AlphaFoldDB" id="A0AAD4QGQ4"/>
<gene>
    <name evidence="2" type="ORF">EDB92DRAFT_1329591</name>
</gene>
<accession>A0AAD4QGQ4</accession>
<feature type="compositionally biased region" description="Low complexity" evidence="1">
    <location>
        <begin position="125"/>
        <end position="135"/>
    </location>
</feature>
<feature type="compositionally biased region" description="Pro residues" evidence="1">
    <location>
        <begin position="235"/>
        <end position="245"/>
    </location>
</feature>
<keyword evidence="3" id="KW-1185">Reference proteome</keyword>
<feature type="compositionally biased region" description="Pro residues" evidence="1">
    <location>
        <begin position="142"/>
        <end position="157"/>
    </location>
</feature>
<organism evidence="2 3">
    <name type="scientific">Lactarius akahatsu</name>
    <dbReference type="NCBI Taxonomy" id="416441"/>
    <lineage>
        <taxon>Eukaryota</taxon>
        <taxon>Fungi</taxon>
        <taxon>Dikarya</taxon>
        <taxon>Basidiomycota</taxon>
        <taxon>Agaricomycotina</taxon>
        <taxon>Agaricomycetes</taxon>
        <taxon>Russulales</taxon>
        <taxon>Russulaceae</taxon>
        <taxon>Lactarius</taxon>
    </lineage>
</organism>
<evidence type="ECO:0000313" key="2">
    <source>
        <dbReference type="EMBL" id="KAH8998120.1"/>
    </source>
</evidence>
<feature type="compositionally biased region" description="Polar residues" evidence="1">
    <location>
        <begin position="195"/>
        <end position="204"/>
    </location>
</feature>
<name>A0AAD4QGQ4_9AGAM</name>
<evidence type="ECO:0000256" key="1">
    <source>
        <dbReference type="SAM" id="MobiDB-lite"/>
    </source>
</evidence>
<comment type="caution">
    <text evidence="2">The sequence shown here is derived from an EMBL/GenBank/DDBJ whole genome shotgun (WGS) entry which is preliminary data.</text>
</comment>